<evidence type="ECO:0000313" key="3">
    <source>
        <dbReference type="Proteomes" id="UP000766486"/>
    </source>
</evidence>
<keyword evidence="3" id="KW-1185">Reference proteome</keyword>
<accession>A0ABY6V5W9</accession>
<dbReference type="PANTHER" id="PTHR10963">
    <property type="entry name" value="GLYCOSYL HYDROLASE-RELATED"/>
    <property type="match status" value="1"/>
</dbReference>
<comment type="caution">
    <text evidence="2">The sequence shown here is derived from an EMBL/GenBank/DDBJ whole genome shotgun (WGS) entry which is preliminary data.</text>
</comment>
<gene>
    <name evidence="2" type="ORF">CLO192961_LOCUS492558</name>
</gene>
<proteinExistence type="predicted"/>
<dbReference type="InterPro" id="IPR013320">
    <property type="entry name" value="ConA-like_dom_sf"/>
</dbReference>
<dbReference type="Proteomes" id="UP000766486">
    <property type="component" value="Unassembled WGS sequence"/>
</dbReference>
<feature type="non-terminal residue" evidence="2">
    <location>
        <position position="1"/>
    </location>
</feature>
<evidence type="ECO:0000313" key="2">
    <source>
        <dbReference type="EMBL" id="VUC38054.1"/>
    </source>
</evidence>
<protein>
    <recommendedName>
        <fullName evidence="1">GH16 domain-containing protein</fullName>
    </recommendedName>
</protein>
<dbReference type="InterPro" id="IPR000757">
    <property type="entry name" value="Beta-glucanase-like"/>
</dbReference>
<dbReference type="Pfam" id="PF26113">
    <property type="entry name" value="GH16_XgeA"/>
    <property type="match status" value="1"/>
</dbReference>
<dbReference type="InterPro" id="IPR050546">
    <property type="entry name" value="Glycosyl_Hydrlase_16"/>
</dbReference>
<dbReference type="PANTHER" id="PTHR10963:SF60">
    <property type="entry name" value="GRAM-NEGATIVE BACTERIA-BINDING PROTEIN 1-RELATED"/>
    <property type="match status" value="1"/>
</dbReference>
<name>A0ABY6V5W9_BIOOC</name>
<dbReference type="EMBL" id="CABFNS010001090">
    <property type="protein sequence ID" value="VUC38054.1"/>
    <property type="molecule type" value="Genomic_DNA"/>
</dbReference>
<organism evidence="2 3">
    <name type="scientific">Bionectria ochroleuca</name>
    <name type="common">Gliocladium roseum</name>
    <dbReference type="NCBI Taxonomy" id="29856"/>
    <lineage>
        <taxon>Eukaryota</taxon>
        <taxon>Fungi</taxon>
        <taxon>Dikarya</taxon>
        <taxon>Ascomycota</taxon>
        <taxon>Pezizomycotina</taxon>
        <taxon>Sordariomycetes</taxon>
        <taxon>Hypocreomycetidae</taxon>
        <taxon>Hypocreales</taxon>
        <taxon>Bionectriaceae</taxon>
        <taxon>Clonostachys</taxon>
    </lineage>
</organism>
<dbReference type="SUPFAM" id="SSF49899">
    <property type="entry name" value="Concanavalin A-like lectins/glucanases"/>
    <property type="match status" value="1"/>
</dbReference>
<sequence>CLLLPLAPTLQESNMSPTLPGWRLLWSDEFNGAAGSLPDESKWDIKNDVRPGQYNREEQQWYIKDTWVVSINGESMLHIKPQWNNNWYSARLEGRASYSCPAGKQLMIQAELRTGYAPPENQSGIWPAFWTLGQDYRNGIKWPHCGELDIFENGHGNNLMLGVLHYGNVGDAGSQQISSGFHQFDKNAFNTWAIKINCTSSNWKDQSITWYHNGNAFHQVFGRQLTYGRDDAQREIYWKRLAQWNIFPILNVAVGSSFPGAGQPNAITSKGLDVGLQVKYVAIYEST</sequence>
<reference evidence="2 3" key="1">
    <citation type="submission" date="2019-06" db="EMBL/GenBank/DDBJ databases">
        <authorList>
            <person name="Broberg M."/>
        </authorList>
    </citation>
    <scope>NUCLEOTIDE SEQUENCE [LARGE SCALE GENOMIC DNA]</scope>
</reference>
<dbReference type="PROSITE" id="PS51762">
    <property type="entry name" value="GH16_2"/>
    <property type="match status" value="1"/>
</dbReference>
<evidence type="ECO:0000259" key="1">
    <source>
        <dbReference type="PROSITE" id="PS51762"/>
    </source>
</evidence>
<dbReference type="Gene3D" id="2.60.120.200">
    <property type="match status" value="1"/>
</dbReference>
<feature type="domain" description="GH16" evidence="1">
    <location>
        <begin position="9"/>
        <end position="287"/>
    </location>
</feature>